<dbReference type="Proteomes" id="UP000033772">
    <property type="component" value="Unassembled WGS sequence"/>
</dbReference>
<evidence type="ECO:0000256" key="7">
    <source>
        <dbReference type="ARBA" id="ARBA00022989"/>
    </source>
</evidence>
<dbReference type="RefSeq" id="WP_045551850.1">
    <property type="nucleotide sequence ID" value="NZ_JZDQ02000029.1"/>
</dbReference>
<keyword evidence="3" id="KW-1003">Cell membrane</keyword>
<feature type="transmembrane region" description="Helical" evidence="12">
    <location>
        <begin position="395"/>
        <end position="413"/>
    </location>
</feature>
<keyword evidence="14" id="KW-1185">Reference proteome</keyword>
<feature type="transmembrane region" description="Helical" evidence="12">
    <location>
        <begin position="71"/>
        <end position="93"/>
    </location>
</feature>
<dbReference type="AlphaFoldDB" id="A0A1J4N0J9"/>
<keyword evidence="2" id="KW-0813">Transport</keyword>
<protein>
    <recommendedName>
        <fullName evidence="10">Xylose transport system permease protein XylH</fullName>
    </recommendedName>
</protein>
<dbReference type="EMBL" id="JZDQ02000029">
    <property type="protein sequence ID" value="OIJ25118.1"/>
    <property type="molecule type" value="Genomic_DNA"/>
</dbReference>
<feature type="transmembrane region" description="Helical" evidence="12">
    <location>
        <begin position="372"/>
        <end position="389"/>
    </location>
</feature>
<dbReference type="OrthoDB" id="3468954at2"/>
<feature type="transmembrane region" description="Helical" evidence="12">
    <location>
        <begin position="152"/>
        <end position="171"/>
    </location>
</feature>
<dbReference type="GO" id="GO:0022857">
    <property type="term" value="F:transmembrane transporter activity"/>
    <property type="evidence" value="ECO:0007669"/>
    <property type="project" value="InterPro"/>
</dbReference>
<feature type="transmembrane region" description="Helical" evidence="12">
    <location>
        <begin position="100"/>
        <end position="116"/>
    </location>
</feature>
<feature type="compositionally biased region" description="Basic and acidic residues" evidence="11">
    <location>
        <begin position="1"/>
        <end position="10"/>
    </location>
</feature>
<evidence type="ECO:0000256" key="3">
    <source>
        <dbReference type="ARBA" id="ARBA00022475"/>
    </source>
</evidence>
<evidence type="ECO:0000256" key="4">
    <source>
        <dbReference type="ARBA" id="ARBA00022519"/>
    </source>
</evidence>
<reference evidence="13" key="1">
    <citation type="submission" date="2016-10" db="EMBL/GenBank/DDBJ databases">
        <title>Draft Genome Sequence of Nocardioides luteus Strain BAFB, an Alkane-Degrading Bacterium Isolated from JP-7 Polluted Soil.</title>
        <authorList>
            <person name="Brown L."/>
            <person name="Ruiz O.N."/>
            <person name="Gunasekera T."/>
        </authorList>
    </citation>
    <scope>NUCLEOTIDE SEQUENCE [LARGE SCALE GENOMIC DNA]</scope>
    <source>
        <strain evidence="13">BAFB</strain>
    </source>
</reference>
<name>A0A1J4N0J9_9ACTN</name>
<evidence type="ECO:0000256" key="9">
    <source>
        <dbReference type="ARBA" id="ARBA00035611"/>
    </source>
</evidence>
<dbReference type="STRING" id="1844.UG56_019590"/>
<evidence type="ECO:0000256" key="5">
    <source>
        <dbReference type="ARBA" id="ARBA00022597"/>
    </source>
</evidence>
<feature type="transmembrane region" description="Helical" evidence="12">
    <location>
        <begin position="191"/>
        <end position="216"/>
    </location>
</feature>
<sequence length="424" mass="43872">MSIDTEDRPVADPSSPDPMPDNSLGGIFRAYLAKLRGGEVGSLPAVLGLVALVVVFSALRPEQFTNSFNFANLIGQSAGVTVLAMGLVFVLLLGEIDLSAGFAGGTCAGVLGVFLTRQEWPLLLALVAALLTGAVIGLLIGLLVARLGIPSFVVTLAAFLGLQGVLLSMIGEGGTIPYRNDFINGLNNSNLPVWLGWALAVVCIVGYAATTYVADARRRAKNLTVQPILLWALKAGLLTVVVLAVVGYLSVERSRNPALTSLKGVPVSLLVIVGLLIVLTFMLTRTAWGRHVYAVGGNAEAARRAGINVFRVRLSCFVLCSTMAAVAGIMIASRTNSVNPNTGGETTLLYAVGAAVIGGTSLFGGKGRVIDAVIGGTVVAVIDNGMGLLDQPQGTVWMVTGLVLLVAASVDALSRRRASATGHV</sequence>
<evidence type="ECO:0000256" key="6">
    <source>
        <dbReference type="ARBA" id="ARBA00022692"/>
    </source>
</evidence>
<dbReference type="PANTHER" id="PTHR32196:SF32">
    <property type="entry name" value="XYLOSE TRANSPORT SYSTEM PERMEASE PROTEIN XYLH"/>
    <property type="match status" value="1"/>
</dbReference>
<evidence type="ECO:0000256" key="11">
    <source>
        <dbReference type="SAM" id="MobiDB-lite"/>
    </source>
</evidence>
<evidence type="ECO:0000313" key="14">
    <source>
        <dbReference type="Proteomes" id="UP000033772"/>
    </source>
</evidence>
<dbReference type="Pfam" id="PF02653">
    <property type="entry name" value="BPD_transp_2"/>
    <property type="match status" value="1"/>
</dbReference>
<keyword evidence="4" id="KW-0997">Cell inner membrane</keyword>
<comment type="caution">
    <text evidence="13">The sequence shown here is derived from an EMBL/GenBank/DDBJ whole genome shotgun (WGS) entry which is preliminary data.</text>
</comment>
<gene>
    <name evidence="13" type="ORF">UG56_019590</name>
</gene>
<keyword evidence="7 12" id="KW-1133">Transmembrane helix</keyword>
<feature type="transmembrane region" description="Helical" evidence="12">
    <location>
        <begin position="263"/>
        <end position="283"/>
    </location>
</feature>
<evidence type="ECO:0000256" key="8">
    <source>
        <dbReference type="ARBA" id="ARBA00023136"/>
    </source>
</evidence>
<evidence type="ECO:0000313" key="13">
    <source>
        <dbReference type="EMBL" id="OIJ25118.1"/>
    </source>
</evidence>
<feature type="transmembrane region" description="Helical" evidence="12">
    <location>
        <begin position="122"/>
        <end position="145"/>
    </location>
</feature>
<proteinExistence type="predicted"/>
<comment type="subcellular location">
    <subcellularLocation>
        <location evidence="1">Cell membrane</location>
        <topology evidence="1">Multi-pass membrane protein</topology>
    </subcellularLocation>
</comment>
<feature type="transmembrane region" description="Helical" evidence="12">
    <location>
        <begin position="40"/>
        <end position="59"/>
    </location>
</feature>
<feature type="region of interest" description="Disordered" evidence="11">
    <location>
        <begin position="1"/>
        <end position="22"/>
    </location>
</feature>
<evidence type="ECO:0000256" key="12">
    <source>
        <dbReference type="SAM" id="Phobius"/>
    </source>
</evidence>
<comment type="function">
    <text evidence="9">Part of the binding-protein-dependent transport system for D-xylose. Probably responsible for the translocation of the substrate across the membrane.</text>
</comment>
<feature type="transmembrane region" description="Helical" evidence="12">
    <location>
        <begin position="228"/>
        <end position="251"/>
    </location>
</feature>
<dbReference type="GO" id="GO:0005886">
    <property type="term" value="C:plasma membrane"/>
    <property type="evidence" value="ECO:0007669"/>
    <property type="project" value="UniProtKB-SubCell"/>
</dbReference>
<dbReference type="CDD" id="cd06579">
    <property type="entry name" value="TM_PBP1_transp_AraH_like"/>
    <property type="match status" value="1"/>
</dbReference>
<evidence type="ECO:0000256" key="1">
    <source>
        <dbReference type="ARBA" id="ARBA00004651"/>
    </source>
</evidence>
<evidence type="ECO:0000256" key="2">
    <source>
        <dbReference type="ARBA" id="ARBA00022448"/>
    </source>
</evidence>
<accession>A0A1J4N0J9</accession>
<feature type="transmembrane region" description="Helical" evidence="12">
    <location>
        <begin position="312"/>
        <end position="332"/>
    </location>
</feature>
<dbReference type="PANTHER" id="PTHR32196">
    <property type="entry name" value="ABC TRANSPORTER PERMEASE PROTEIN YPHD-RELATED-RELATED"/>
    <property type="match status" value="1"/>
</dbReference>
<keyword evidence="6 12" id="KW-0812">Transmembrane</keyword>
<dbReference type="InterPro" id="IPR001851">
    <property type="entry name" value="ABC_transp_permease"/>
</dbReference>
<keyword evidence="5" id="KW-0762">Sugar transport</keyword>
<feature type="transmembrane region" description="Helical" evidence="12">
    <location>
        <begin position="347"/>
        <end position="365"/>
    </location>
</feature>
<keyword evidence="8 12" id="KW-0472">Membrane</keyword>
<evidence type="ECO:0000256" key="10">
    <source>
        <dbReference type="ARBA" id="ARBA00035686"/>
    </source>
</evidence>
<organism evidence="13 14">
    <name type="scientific">Nocardioides luteus</name>
    <dbReference type="NCBI Taxonomy" id="1844"/>
    <lineage>
        <taxon>Bacteria</taxon>
        <taxon>Bacillati</taxon>
        <taxon>Actinomycetota</taxon>
        <taxon>Actinomycetes</taxon>
        <taxon>Propionibacteriales</taxon>
        <taxon>Nocardioidaceae</taxon>
        <taxon>Nocardioides</taxon>
    </lineage>
</organism>